<feature type="compositionally biased region" description="Pro residues" evidence="1">
    <location>
        <begin position="1657"/>
        <end position="1671"/>
    </location>
</feature>
<feature type="compositionally biased region" description="Acidic residues" evidence="1">
    <location>
        <begin position="432"/>
        <end position="443"/>
    </location>
</feature>
<feature type="region of interest" description="Disordered" evidence="1">
    <location>
        <begin position="1164"/>
        <end position="1195"/>
    </location>
</feature>
<gene>
    <name evidence="2" type="ORF">FFLO_02538</name>
</gene>
<organism evidence="2 3">
    <name type="scientific">Filobasidium floriforme</name>
    <dbReference type="NCBI Taxonomy" id="5210"/>
    <lineage>
        <taxon>Eukaryota</taxon>
        <taxon>Fungi</taxon>
        <taxon>Dikarya</taxon>
        <taxon>Basidiomycota</taxon>
        <taxon>Agaricomycotina</taxon>
        <taxon>Tremellomycetes</taxon>
        <taxon>Filobasidiales</taxon>
        <taxon>Filobasidiaceae</taxon>
        <taxon>Filobasidium</taxon>
    </lineage>
</organism>
<feature type="compositionally biased region" description="Low complexity" evidence="1">
    <location>
        <begin position="113"/>
        <end position="123"/>
    </location>
</feature>
<feature type="region of interest" description="Disordered" evidence="1">
    <location>
        <begin position="913"/>
        <end position="945"/>
    </location>
</feature>
<dbReference type="Proteomes" id="UP000812966">
    <property type="component" value="Unassembled WGS sequence"/>
</dbReference>
<evidence type="ECO:0000256" key="1">
    <source>
        <dbReference type="SAM" id="MobiDB-lite"/>
    </source>
</evidence>
<dbReference type="EMBL" id="JABELV010000040">
    <property type="protein sequence ID" value="KAG7562066.1"/>
    <property type="molecule type" value="Genomic_DNA"/>
</dbReference>
<feature type="region of interest" description="Disordered" evidence="1">
    <location>
        <begin position="1"/>
        <end position="61"/>
    </location>
</feature>
<comment type="caution">
    <text evidence="2">The sequence shown here is derived from an EMBL/GenBank/DDBJ whole genome shotgun (WGS) entry which is preliminary data.</text>
</comment>
<feature type="compositionally biased region" description="Polar residues" evidence="1">
    <location>
        <begin position="292"/>
        <end position="308"/>
    </location>
</feature>
<evidence type="ECO:0000313" key="3">
    <source>
        <dbReference type="Proteomes" id="UP000812966"/>
    </source>
</evidence>
<sequence length="2116" mass="227810">MSDTSSTGAHQRPLQPLSPVPRRWSQIPPSGTSNDSAGSPGLRGHAEGTSPGGSPFGVRTQAVIDDVEKMLSRLSDAAEAAEEQMINQARSLGEEGTISRDSFYTAPSEPDDAQASTSDATATLQPPRPRFLSTRRSAEALRPRSDGLGPGTGVSKLDPARMSLFSPPRTAFGSGSGLLRKAESNTNLSDRFNFRRAGEGSAFGIPATGTDTPTRSRLIGSRDSPLRRSFRPEEREGEVGTPVGEKIVRPRSTPPREETGGKSGPIQETSPSKDMFGPRIRPTLPPRRPTEESISSPVTSRPTSTFSLPVTRPLNTPRMPPPLPPRTRSAASVSNSSVHDDAESISGTSMDYTPSEAGRELEKAFRSIGSTRSGDSTSIGSLLDTTESERNSHSNSNSNGFGGVAGSVSARNVPLPSSPAGSRLAPSTRADPEEEEAEEEEVEDLVRTPRALNLTPREPVTPTLNNPYPKPARSWVRDPYVARHLDNMGIEGPRRELLTPVEERTERTKSWSSSGVSVEPLGKPLPLVPPIEGLPRSAFYNPAPSIEPRTPAKASNLIKFFESAGGSPSAPGPSTGLGHVRGASVPEVQQQDGLLQSRPVVPAHPGSGFLPPRPVPETTLAAELPVAVTALPEPGVLSNLRKGSSSPLRSVRNVVAAWRGRVLPHSRSGPTDHLQSGGAPPTPNPELIAGQADDDDRIIRDKHMFDDAFVTIRRKSTRRRQAGTDSPAPPYEGPRSPIAYQAPTSSRDMGIEKPLPLIRDMADEPPRKPRGQVVSTYTEMTSEPRRIGELWYLNVHGGEPYSWIKCDAELFEDRLVLSWIPENSRGSRGVVTLDLTHCQEVRSVPSPNHHSARDDIGSIAARNHPDPTLAGTLYPFQMIYEDGLERLGSSSARDRVRWVSAIWDVLEHGPDRSNALENGSALGSSDTGSRTTRLEEPADAREAQHNGYRNSRAMDDGHIHDSEGNMMALTRGTSKRLTGRSGSMLRRIASEADLEIGLDSMHHAWQGDVSPHLPPTARQSPSFLTARGMSQGVPPLSPSTTLLTETDIGPSASMSGQTPDFFSARSDVFGSAFSQQTLGRRGARRVPPSREASQFETPVEFSTRGSYVTPASTATGIDSQATIRPTNHRRASDRSDTMSAVSAVTYQTGFLDMLEEESVLDDFQTASQGERRRGPLGPRQSLRIAPPRQNTRTTNYFTATQGTEASYISATSGQPSSPVSSGSHAAYAVDRVSATSLTSSRTTVQSVHDSSVPSSVYVPPVSQPPSRTSKSSSASRSTVTSSSVTSSSGTSSSISQTTTSSTRTVRADLKPPVDDGEPQANDPTEGIRNQLSRIEEQVAGIGSYLAVKPRTHSKKATSAIRTATTAESPPSPSLSSSSSSSSRSSSSSSAPTTPTETSSGLNRNIIEIRDGVDEVLDRSDAILDEQQKLRELLEEQIPWQKDQMTGRVPTLHRIEDLLLRLLVRSGDSEILDEAGYQKDRVSAYSPHRSASAHSRFSTDETNTSVFSNEDGLRAPPPPGSLATNFRPSHAGDRASQVSNSLLVTTPRIDGELDEMWELQNLPDGSPPPARDRQRAAPPDLSFLRRPQGEAQPAYDDEEDDYEADAQQDEMSQAESPQIRPVPAPRPIAIPDRQAYDLPRTPESSTPTPPRPRTHRPGPAPEPLNIPSPVLPGRPSNMASSSFRPPPTMQMPMPRPSRLAGTREPMTTTYFRRGFPPPMFPPGVVGPHMGPYRGGVPPGLPGFGGPFGPNVFPRPGYPPPGAAGGGYGLPRRPLFPSRPPRGDLTPLSRSSRTVSYTDYSDESSDGTLEEVKDAVEHLDQTQHHAIDKAQALAEAQGQQTNEIGRYLHELGEVMDSNRKDHYDELLTLHEDIGKIRDQIARGGLNAQTEVKIIPPPEEAAPVPPPKTAPVNVKVHQVPEILTPAQPTTPTPVQPPAQTSVSVNVPIQAPPAAIMSVHEHSENGSPVPRSPIPLVVDKDAEQDAMLRDLQRKVALLLQNMAGDDRGKVTEVEITHQPSDVQPGDKETIKITEVQQGPGPLPPKSDHDENIRITEIHTGPAPSSAVPVVESLPTIVPSQPLSVPAAAPSVRFAPEHVRETVTEASRNSHSVFYVTDFKD</sequence>
<evidence type="ECO:0000313" key="2">
    <source>
        <dbReference type="EMBL" id="KAG7562066.1"/>
    </source>
</evidence>
<feature type="compositionally biased region" description="Polar residues" evidence="1">
    <location>
        <begin position="368"/>
        <end position="385"/>
    </location>
</feature>
<feature type="region of interest" description="Disordered" evidence="1">
    <location>
        <begin position="1073"/>
        <end position="1138"/>
    </location>
</feature>
<feature type="compositionally biased region" description="Low complexity" evidence="1">
    <location>
        <begin position="1628"/>
        <end position="1645"/>
    </location>
</feature>
<keyword evidence="3" id="KW-1185">Reference proteome</keyword>
<feature type="region of interest" description="Disordered" evidence="1">
    <location>
        <begin position="1350"/>
        <end position="1405"/>
    </location>
</feature>
<feature type="compositionally biased region" description="Low complexity" evidence="1">
    <location>
        <begin position="1244"/>
        <end position="1304"/>
    </location>
</feature>
<feature type="region of interest" description="Disordered" evidence="1">
    <location>
        <begin position="75"/>
        <end position="180"/>
    </location>
</feature>
<feature type="compositionally biased region" description="Low complexity" evidence="1">
    <location>
        <begin position="1361"/>
        <end position="1399"/>
    </location>
</feature>
<reference evidence="2" key="1">
    <citation type="submission" date="2020-04" db="EMBL/GenBank/DDBJ databases">
        <title>Analysis of mating type loci in Filobasidium floriforme.</title>
        <authorList>
            <person name="Nowrousian M."/>
        </authorList>
    </citation>
    <scope>NUCLEOTIDE SEQUENCE</scope>
    <source>
        <strain evidence="2">CBS 6242</strain>
    </source>
</reference>
<feature type="compositionally biased region" description="Basic and acidic residues" evidence="1">
    <location>
        <begin position="932"/>
        <end position="944"/>
    </location>
</feature>
<feature type="compositionally biased region" description="Pro residues" evidence="1">
    <location>
        <begin position="1683"/>
        <end position="1694"/>
    </location>
</feature>
<feature type="compositionally biased region" description="Basic residues" evidence="1">
    <location>
        <begin position="712"/>
        <end position="721"/>
    </location>
</feature>
<feature type="region of interest" description="Disordered" evidence="1">
    <location>
        <begin position="1776"/>
        <end position="1804"/>
    </location>
</feature>
<feature type="region of interest" description="Disordered" evidence="1">
    <location>
        <begin position="1020"/>
        <end position="1059"/>
    </location>
</feature>
<feature type="compositionally biased region" description="Acidic residues" evidence="1">
    <location>
        <begin position="1594"/>
        <end position="1607"/>
    </location>
</feature>
<feature type="compositionally biased region" description="Basic and acidic residues" evidence="1">
    <location>
        <begin position="224"/>
        <end position="238"/>
    </location>
</feature>
<feature type="compositionally biased region" description="Polar residues" evidence="1">
    <location>
        <begin position="1491"/>
        <end position="1507"/>
    </location>
</feature>
<protein>
    <recommendedName>
        <fullName evidence="4">PH domain-containing protein</fullName>
    </recommendedName>
</protein>
<feature type="compositionally biased region" description="Basic and acidic residues" evidence="1">
    <location>
        <begin position="136"/>
        <end position="145"/>
    </location>
</feature>
<proteinExistence type="predicted"/>
<feature type="region of interest" description="Disordered" evidence="1">
    <location>
        <begin position="1558"/>
        <end position="1702"/>
    </location>
</feature>
<accession>A0A8K0NR83</accession>
<name>A0A8K0NR83_9TREE</name>
<evidence type="ECO:0008006" key="4">
    <source>
        <dbReference type="Google" id="ProtNLM"/>
    </source>
</evidence>
<feature type="region of interest" description="Disordered" evidence="1">
    <location>
        <begin position="662"/>
        <end position="698"/>
    </location>
</feature>
<feature type="region of interest" description="Disordered" evidence="1">
    <location>
        <begin position="710"/>
        <end position="750"/>
    </location>
</feature>
<feature type="compositionally biased region" description="Polar residues" evidence="1">
    <location>
        <begin position="27"/>
        <end position="37"/>
    </location>
</feature>
<feature type="region of interest" description="Disordered" evidence="1">
    <location>
        <begin position="760"/>
        <end position="779"/>
    </location>
</feature>
<feature type="compositionally biased region" description="Polar residues" evidence="1">
    <location>
        <begin position="1786"/>
        <end position="1797"/>
    </location>
</feature>
<feature type="region of interest" description="Disordered" evidence="1">
    <location>
        <begin position="1482"/>
        <end position="1541"/>
    </location>
</feature>
<feature type="region of interest" description="Disordered" evidence="1">
    <location>
        <begin position="200"/>
        <end position="474"/>
    </location>
</feature>
<feature type="compositionally biased region" description="Polar residues" evidence="1">
    <location>
        <begin position="1103"/>
        <end position="1125"/>
    </location>
</feature>
<feature type="compositionally biased region" description="Polar residues" evidence="1">
    <location>
        <begin position="915"/>
        <end position="931"/>
    </location>
</feature>
<feature type="region of interest" description="Disordered" evidence="1">
    <location>
        <begin position="1236"/>
        <end position="1326"/>
    </location>
</feature>